<dbReference type="InterPro" id="IPR049012">
    <property type="entry name" value="Mutator_transp_dom"/>
</dbReference>
<dbReference type="OrthoDB" id="10069847at2759"/>
<sequence length="104" mass="11912">MNSKRMRYEECTPAAIVGFRTKKVMYMGIRNRYCMVYSRAAAANKQADRYYCSKNWHGSSSSMEANIIQEGFMNSVAMYGVKYAKIIGDGDSNVYKTILDSRPY</sequence>
<dbReference type="Pfam" id="PF20700">
    <property type="entry name" value="Mutator"/>
    <property type="match status" value="1"/>
</dbReference>
<protein>
    <submittedName>
        <fullName evidence="2">YqaJ domain-containing protein</fullName>
    </submittedName>
</protein>
<accession>A0A8X7CFC7</accession>
<organism evidence="2 3">
    <name type="scientific">Trichonephila inaurata madagascariensis</name>
    <dbReference type="NCBI Taxonomy" id="2747483"/>
    <lineage>
        <taxon>Eukaryota</taxon>
        <taxon>Metazoa</taxon>
        <taxon>Ecdysozoa</taxon>
        <taxon>Arthropoda</taxon>
        <taxon>Chelicerata</taxon>
        <taxon>Arachnida</taxon>
        <taxon>Araneae</taxon>
        <taxon>Araneomorphae</taxon>
        <taxon>Entelegynae</taxon>
        <taxon>Araneoidea</taxon>
        <taxon>Nephilidae</taxon>
        <taxon>Trichonephila</taxon>
        <taxon>Trichonephila inaurata</taxon>
    </lineage>
</organism>
<name>A0A8X7CFC7_9ARAC</name>
<evidence type="ECO:0000259" key="1">
    <source>
        <dbReference type="Pfam" id="PF20700"/>
    </source>
</evidence>
<evidence type="ECO:0000313" key="2">
    <source>
        <dbReference type="EMBL" id="GFY64010.1"/>
    </source>
</evidence>
<feature type="domain" description="Mutator-like transposase" evidence="1">
    <location>
        <begin position="13"/>
        <end position="104"/>
    </location>
</feature>
<dbReference type="AlphaFoldDB" id="A0A8X7CFC7"/>
<evidence type="ECO:0000313" key="3">
    <source>
        <dbReference type="Proteomes" id="UP000886998"/>
    </source>
</evidence>
<keyword evidence="3" id="KW-1185">Reference proteome</keyword>
<comment type="caution">
    <text evidence="2">The sequence shown here is derived from an EMBL/GenBank/DDBJ whole genome shotgun (WGS) entry which is preliminary data.</text>
</comment>
<proteinExistence type="predicted"/>
<dbReference type="Proteomes" id="UP000886998">
    <property type="component" value="Unassembled WGS sequence"/>
</dbReference>
<dbReference type="EMBL" id="BMAV01015043">
    <property type="protein sequence ID" value="GFY64010.1"/>
    <property type="molecule type" value="Genomic_DNA"/>
</dbReference>
<gene>
    <name evidence="2" type="primary">AVEN_166255_1</name>
    <name evidence="2" type="ORF">TNIN_496801</name>
</gene>
<reference evidence="2" key="1">
    <citation type="submission" date="2020-08" db="EMBL/GenBank/DDBJ databases">
        <title>Multicomponent nature underlies the extraordinary mechanical properties of spider dragline silk.</title>
        <authorList>
            <person name="Kono N."/>
            <person name="Nakamura H."/>
            <person name="Mori M."/>
            <person name="Yoshida Y."/>
            <person name="Ohtoshi R."/>
            <person name="Malay A.D."/>
            <person name="Moran D.A.P."/>
            <person name="Tomita M."/>
            <person name="Numata K."/>
            <person name="Arakawa K."/>
        </authorList>
    </citation>
    <scope>NUCLEOTIDE SEQUENCE</scope>
</reference>